<keyword evidence="1" id="KW-0479">Metal-binding</keyword>
<keyword evidence="9" id="KW-1185">Reference proteome</keyword>
<dbReference type="SUPFAM" id="SSF57667">
    <property type="entry name" value="beta-beta-alpha zinc fingers"/>
    <property type="match status" value="3"/>
</dbReference>
<feature type="compositionally biased region" description="Acidic residues" evidence="6">
    <location>
        <begin position="809"/>
        <end position="822"/>
    </location>
</feature>
<organism evidence="8 9">
    <name type="scientific">Chilo suppressalis</name>
    <name type="common">Asiatic rice borer moth</name>
    <dbReference type="NCBI Taxonomy" id="168631"/>
    <lineage>
        <taxon>Eukaryota</taxon>
        <taxon>Metazoa</taxon>
        <taxon>Ecdysozoa</taxon>
        <taxon>Arthropoda</taxon>
        <taxon>Hexapoda</taxon>
        <taxon>Insecta</taxon>
        <taxon>Pterygota</taxon>
        <taxon>Neoptera</taxon>
        <taxon>Endopterygota</taxon>
        <taxon>Lepidoptera</taxon>
        <taxon>Glossata</taxon>
        <taxon>Ditrysia</taxon>
        <taxon>Pyraloidea</taxon>
        <taxon>Crambidae</taxon>
        <taxon>Crambinae</taxon>
        <taxon>Chilo</taxon>
    </lineage>
</organism>
<accession>A0ABN8B3F7</accession>
<keyword evidence="3 5" id="KW-0863">Zinc-finger</keyword>
<sequence length="822" mass="94120">MEGFCRGCLIRYDEPTELVPYTERNSMLYKYSTGIQVKHHEVALFQLCKDCHVNMKLSCKFKKQCRTSDKKFKHYVSLKEAGDAYDLTTFLKSNDESLRFPLLNGSSTPQNPRVGSERENDDNESTCTSIRNFMSDILQGEEVPDTEAHLIKEVIEEDLLDDTLDSHLLDDISRDTDFRDLSFSPFSTPHTTNHDHCYSPYAENDAVINDYNNISVKDVPPLVQKDKTQDYPILETAEPTPHVENNIDQPEGLFEEIADENVNYVTQNENDIAVTNAEYDSIHNESFYAAKALQNENDQYRADTNCTKNQDSMAIKHLLESNVDNEYLASTNLSSCGIVATENIDINQFKNDKDKINFTLEVEKHIAGKGDPQTNESNKTENYVLKINQTDTSINVNHDELSGEGVKVTIVFEAINENKNDDDIQNKEDILEEFKIKADKDFTLDDLLVLPIEHSKAPGASTPLINNILFGEKLDLDEDIVKCDDKEQADKEVNVLDEMLSRGVKEFSIHTVESQAADVYDTEQCYCKTCDKKFKILKGLKLHLVKFHGIKLPRAKSRDFDKRVRICSICGATCNDFKSFLRHQKKHASPHECSICKIDFLSQATLRNHMKSHSSALHLVDENKEIKENRFLCKICGCAFKTAGNFAVHMNRHSQNYLVTCEDCGKGFYRKSDLSSHMRVHTGEKPFPCKFCDSSFRVKYSLVRHMKVHLDDKPFQCDGCSTKFVLKCDLVRHITNSKLCIRKRAGFLPPTRSVKKYECGYCNEKFSTRPEFLRHQKNYKPCKTLHSKGVWVNEEKSPEREETLKEIDEAAGLEDVEMQEEI</sequence>
<evidence type="ECO:0000256" key="5">
    <source>
        <dbReference type="PROSITE-ProRule" id="PRU00042"/>
    </source>
</evidence>
<dbReference type="InterPro" id="IPR036236">
    <property type="entry name" value="Znf_C2H2_sf"/>
</dbReference>
<dbReference type="PROSITE" id="PS50157">
    <property type="entry name" value="ZINC_FINGER_C2H2_2"/>
    <property type="match status" value="5"/>
</dbReference>
<evidence type="ECO:0000256" key="1">
    <source>
        <dbReference type="ARBA" id="ARBA00022723"/>
    </source>
</evidence>
<dbReference type="Gene3D" id="3.30.160.60">
    <property type="entry name" value="Classic Zinc Finger"/>
    <property type="match status" value="4"/>
</dbReference>
<dbReference type="PANTHER" id="PTHR24409">
    <property type="entry name" value="ZINC FINGER PROTEIN 142"/>
    <property type="match status" value="1"/>
</dbReference>
<evidence type="ECO:0000256" key="2">
    <source>
        <dbReference type="ARBA" id="ARBA00022737"/>
    </source>
</evidence>
<evidence type="ECO:0000256" key="3">
    <source>
        <dbReference type="ARBA" id="ARBA00022771"/>
    </source>
</evidence>
<dbReference type="Proteomes" id="UP001153292">
    <property type="component" value="Chromosome 16"/>
</dbReference>
<evidence type="ECO:0000313" key="8">
    <source>
        <dbReference type="EMBL" id="CAH0400041.1"/>
    </source>
</evidence>
<feature type="compositionally biased region" description="Polar residues" evidence="6">
    <location>
        <begin position="104"/>
        <end position="113"/>
    </location>
</feature>
<evidence type="ECO:0000256" key="6">
    <source>
        <dbReference type="SAM" id="MobiDB-lite"/>
    </source>
</evidence>
<feature type="domain" description="C2H2-type" evidence="7">
    <location>
        <begin position="591"/>
        <end position="618"/>
    </location>
</feature>
<dbReference type="EMBL" id="OU963909">
    <property type="protein sequence ID" value="CAH0400041.1"/>
    <property type="molecule type" value="Genomic_DNA"/>
</dbReference>
<feature type="domain" description="C2H2-type" evidence="7">
    <location>
        <begin position="687"/>
        <end position="714"/>
    </location>
</feature>
<feature type="compositionally biased region" description="Basic and acidic residues" evidence="6">
    <location>
        <begin position="796"/>
        <end position="808"/>
    </location>
</feature>
<dbReference type="Pfam" id="PF00096">
    <property type="entry name" value="zf-C2H2"/>
    <property type="match status" value="4"/>
</dbReference>
<protein>
    <recommendedName>
        <fullName evidence="7">C2H2-type domain-containing protein</fullName>
    </recommendedName>
</protein>
<dbReference type="SMART" id="SM00355">
    <property type="entry name" value="ZnF_C2H2"/>
    <property type="match status" value="8"/>
</dbReference>
<feature type="region of interest" description="Disordered" evidence="6">
    <location>
        <begin position="796"/>
        <end position="822"/>
    </location>
</feature>
<evidence type="ECO:0000256" key="4">
    <source>
        <dbReference type="ARBA" id="ARBA00022833"/>
    </source>
</evidence>
<name>A0ABN8B3F7_CHISP</name>
<evidence type="ECO:0000259" key="7">
    <source>
        <dbReference type="PROSITE" id="PS50157"/>
    </source>
</evidence>
<gene>
    <name evidence="8" type="ORF">CHILSU_LOCUS3223</name>
</gene>
<reference evidence="8" key="1">
    <citation type="submission" date="2021-12" db="EMBL/GenBank/DDBJ databases">
        <authorList>
            <person name="King R."/>
        </authorList>
    </citation>
    <scope>NUCLEOTIDE SEQUENCE</scope>
</reference>
<keyword evidence="4" id="KW-0862">Zinc</keyword>
<proteinExistence type="predicted"/>
<dbReference type="InterPro" id="IPR012934">
    <property type="entry name" value="Znf_AD"/>
</dbReference>
<dbReference type="SMART" id="SM00868">
    <property type="entry name" value="zf-AD"/>
    <property type="match status" value="1"/>
</dbReference>
<keyword evidence="2" id="KW-0677">Repeat</keyword>
<feature type="region of interest" description="Disordered" evidence="6">
    <location>
        <begin position="101"/>
        <end position="125"/>
    </location>
</feature>
<evidence type="ECO:0000313" key="9">
    <source>
        <dbReference type="Proteomes" id="UP001153292"/>
    </source>
</evidence>
<feature type="domain" description="C2H2-type" evidence="7">
    <location>
        <begin position="659"/>
        <end position="686"/>
    </location>
</feature>
<dbReference type="PANTHER" id="PTHR24409:SF295">
    <property type="entry name" value="AZ2-RELATED"/>
    <property type="match status" value="1"/>
</dbReference>
<feature type="domain" description="C2H2-type" evidence="7">
    <location>
        <begin position="757"/>
        <end position="784"/>
    </location>
</feature>
<feature type="domain" description="C2H2-type" evidence="7">
    <location>
        <begin position="631"/>
        <end position="658"/>
    </location>
</feature>
<dbReference type="PROSITE" id="PS00028">
    <property type="entry name" value="ZINC_FINGER_C2H2_1"/>
    <property type="match status" value="5"/>
</dbReference>
<dbReference type="InterPro" id="IPR013087">
    <property type="entry name" value="Znf_C2H2_type"/>
</dbReference>